<comment type="similarity">
    <text evidence="2">Belongs to the DoxX family.</text>
</comment>
<dbReference type="InterPro" id="IPR051907">
    <property type="entry name" value="DoxX-like_oxidoreductase"/>
</dbReference>
<protein>
    <recommendedName>
        <fullName evidence="10">DoxX subfamily</fullName>
    </recommendedName>
</protein>
<dbReference type="InterPro" id="IPR032808">
    <property type="entry name" value="DoxX"/>
</dbReference>
<organism evidence="8 9">
    <name type="scientific">Candidatus Sungbacteria bacterium RIFCSPHIGHO2_01_FULL_50_25</name>
    <dbReference type="NCBI Taxonomy" id="1802265"/>
    <lineage>
        <taxon>Bacteria</taxon>
        <taxon>Candidatus Sungiibacteriota</taxon>
    </lineage>
</organism>
<reference evidence="8 9" key="1">
    <citation type="journal article" date="2016" name="Nat. Commun.">
        <title>Thousands of microbial genomes shed light on interconnected biogeochemical processes in an aquifer system.</title>
        <authorList>
            <person name="Anantharaman K."/>
            <person name="Brown C.T."/>
            <person name="Hug L.A."/>
            <person name="Sharon I."/>
            <person name="Castelle C.J."/>
            <person name="Probst A.J."/>
            <person name="Thomas B.C."/>
            <person name="Singh A."/>
            <person name="Wilkins M.J."/>
            <person name="Karaoz U."/>
            <person name="Brodie E.L."/>
            <person name="Williams K.H."/>
            <person name="Hubbard S.S."/>
            <person name="Banfield J.F."/>
        </authorList>
    </citation>
    <scope>NUCLEOTIDE SEQUENCE [LARGE SCALE GENOMIC DNA]</scope>
</reference>
<dbReference type="PANTHER" id="PTHR33452">
    <property type="entry name" value="OXIDOREDUCTASE CATD-RELATED"/>
    <property type="match status" value="1"/>
</dbReference>
<dbReference type="Pfam" id="PF07681">
    <property type="entry name" value="DoxX"/>
    <property type="match status" value="1"/>
</dbReference>
<dbReference type="GO" id="GO:0005886">
    <property type="term" value="C:plasma membrane"/>
    <property type="evidence" value="ECO:0007669"/>
    <property type="project" value="UniProtKB-SubCell"/>
</dbReference>
<dbReference type="Proteomes" id="UP000178574">
    <property type="component" value="Unassembled WGS sequence"/>
</dbReference>
<comment type="subcellular location">
    <subcellularLocation>
        <location evidence="1">Cell membrane</location>
        <topology evidence="1">Multi-pass membrane protein</topology>
    </subcellularLocation>
</comment>
<keyword evidence="4 7" id="KW-0812">Transmembrane</keyword>
<evidence type="ECO:0000256" key="1">
    <source>
        <dbReference type="ARBA" id="ARBA00004651"/>
    </source>
</evidence>
<evidence type="ECO:0000256" key="2">
    <source>
        <dbReference type="ARBA" id="ARBA00006679"/>
    </source>
</evidence>
<dbReference type="AlphaFoldDB" id="A0A1G2KA04"/>
<evidence type="ECO:0000256" key="5">
    <source>
        <dbReference type="ARBA" id="ARBA00022989"/>
    </source>
</evidence>
<keyword evidence="3" id="KW-1003">Cell membrane</keyword>
<evidence type="ECO:0000313" key="8">
    <source>
        <dbReference type="EMBL" id="OGZ96269.1"/>
    </source>
</evidence>
<gene>
    <name evidence="8" type="ORF">A2847_00660</name>
</gene>
<evidence type="ECO:0000256" key="4">
    <source>
        <dbReference type="ARBA" id="ARBA00022692"/>
    </source>
</evidence>
<dbReference type="EMBL" id="MHQD01000016">
    <property type="protein sequence ID" value="OGZ96269.1"/>
    <property type="molecule type" value="Genomic_DNA"/>
</dbReference>
<comment type="caution">
    <text evidence="8">The sequence shown here is derived from an EMBL/GenBank/DDBJ whole genome shotgun (WGS) entry which is preliminary data.</text>
</comment>
<keyword evidence="5 7" id="KW-1133">Transmembrane helix</keyword>
<sequence length="154" mass="17288">MMRFQTYSLVLLRLALGWLFFYAGITKILNPEWSAAGYLKGAKTFSGLYQWLSGPSALPVINFLNEWGLTLIGISLILGVGVRASSYAGALLMALYYFPVLDFPFIGTHSYIVDEHIIYIISFWVLGVFRAGRMFGIDARTGSILPERFRNLFG</sequence>
<feature type="transmembrane region" description="Helical" evidence="7">
    <location>
        <begin position="117"/>
        <end position="136"/>
    </location>
</feature>
<evidence type="ECO:0000256" key="6">
    <source>
        <dbReference type="ARBA" id="ARBA00023136"/>
    </source>
</evidence>
<keyword evidence="6 7" id="KW-0472">Membrane</keyword>
<name>A0A1G2KA04_9BACT</name>
<evidence type="ECO:0000313" key="9">
    <source>
        <dbReference type="Proteomes" id="UP000178574"/>
    </source>
</evidence>
<dbReference type="PANTHER" id="PTHR33452:SF1">
    <property type="entry name" value="INNER MEMBRANE PROTEIN YPHA-RELATED"/>
    <property type="match status" value="1"/>
</dbReference>
<proteinExistence type="inferred from homology"/>
<accession>A0A1G2KA04</accession>
<evidence type="ECO:0000256" key="7">
    <source>
        <dbReference type="SAM" id="Phobius"/>
    </source>
</evidence>
<evidence type="ECO:0000256" key="3">
    <source>
        <dbReference type="ARBA" id="ARBA00022475"/>
    </source>
</evidence>
<evidence type="ECO:0008006" key="10">
    <source>
        <dbReference type="Google" id="ProtNLM"/>
    </source>
</evidence>